<proteinExistence type="predicted"/>
<name>A0AAU8B3V9_9CAUD</name>
<organism evidence="1">
    <name type="scientific">Dulem virus 30</name>
    <dbReference type="NCBI Taxonomy" id="3145748"/>
    <lineage>
        <taxon>Viruses</taxon>
        <taxon>Duplodnaviria</taxon>
        <taxon>Heunggongvirae</taxon>
        <taxon>Uroviricota</taxon>
        <taxon>Caudoviricetes</taxon>
    </lineage>
</organism>
<accession>A0AAU8B3V9</accession>
<reference evidence="1" key="1">
    <citation type="submission" date="2024-03" db="EMBL/GenBank/DDBJ databases">
        <title>Diverse circular DNA viruses in blood, oral, and fecal samples of captive lemurs.</title>
        <authorList>
            <person name="Paietta E.N."/>
            <person name="Kraberger S."/>
            <person name="Lund M.C."/>
            <person name="Custer J.M."/>
            <person name="Vargas K.M."/>
            <person name="Ehmke E.E."/>
            <person name="Yoder A.D."/>
            <person name="Varsani A."/>
        </authorList>
    </citation>
    <scope>NUCLEOTIDE SEQUENCE</scope>
    <source>
        <strain evidence="1">Duke_26_2</strain>
    </source>
</reference>
<protein>
    <submittedName>
        <fullName evidence="1">Head tail connector protein</fullName>
    </submittedName>
</protein>
<sequence>MNNILNTLVELLPDVSEKVLQYYILQATNYFLTTTNLTAVPPNAYTVIINMVLEDVNIRGYEGLQNTNLSGVAYAFNANYSPKILNQIGQFRAITW</sequence>
<dbReference type="EMBL" id="PP511706">
    <property type="protein sequence ID" value="XCD06720.1"/>
    <property type="molecule type" value="Genomic_DNA"/>
</dbReference>
<evidence type="ECO:0000313" key="1">
    <source>
        <dbReference type="EMBL" id="XCD06720.1"/>
    </source>
</evidence>